<name>M9RP46_9RHOB</name>
<protein>
    <recommendedName>
        <fullName evidence="6">Core-binding (CB) domain-containing protein</fullName>
    </recommendedName>
</protein>
<dbReference type="GO" id="GO:0006310">
    <property type="term" value="P:DNA recombination"/>
    <property type="evidence" value="ECO:0007669"/>
    <property type="project" value="UniProtKB-KW"/>
</dbReference>
<sequence length="536" mass="60243">MVSRIYKAHKMHFRKKKWYASVSVPPEVRHLHSEPRLRLSTGTSDKTTAGILARDKVVPLIHRRIDALFDKLDPFVEGLRDILENEGADVSQWYHDGCIKLKVSGDKTTLSAISGGIKFKANGRALTVVEQWKATNYKDLAMMVTGLGYAVPERLLTALPRDLMQEIYDTAKPTGAPPSVMGKLYKEITGLLGDEDGQRALQMMPSTITRINIQSAKTLMPMFIDWSERYIKEKKRKDSIDVHTKRKKACAMFLLVCGNKPLDEYDAVHMIEMARYMDHDTNGRQWAKATIKNYVSYVKQAFDYAGSSRNDLGKVVLTAHPFHNMQEIKSYGSEGKPYLPLTSEELTSLFSSKMEPQERLLLAVLVTTGMRLDEAALMIWERITLQNGVLCFSLVDHVADEAVRVKNVGSRRYIPVPDVIKSMLGNGGTGRLFNYRIDTEGKSENAASKSLMPIIRQVTSHPQKAVHSLRGTFIDLVRELGDVDSEDRKFITGHKQGDVGGDGYGEGPSMKKRLHIINKVEHPWLTSAFANSPHKP</sequence>
<dbReference type="Proteomes" id="UP000004688">
    <property type="component" value="Chromosome"/>
</dbReference>
<gene>
    <name evidence="7" type="ORF">OA238_c14150</name>
</gene>
<dbReference type="eggNOG" id="COG0582">
    <property type="taxonomic scope" value="Bacteria"/>
</dbReference>
<dbReference type="SUPFAM" id="SSF56349">
    <property type="entry name" value="DNA breaking-rejoining enzymes"/>
    <property type="match status" value="1"/>
</dbReference>
<evidence type="ECO:0000313" key="7">
    <source>
        <dbReference type="EMBL" id="AGI71565.1"/>
    </source>
</evidence>
<dbReference type="GO" id="GO:0015074">
    <property type="term" value="P:DNA integration"/>
    <property type="evidence" value="ECO:0007669"/>
    <property type="project" value="UniProtKB-KW"/>
</dbReference>
<dbReference type="AlphaFoldDB" id="M9RP46"/>
<dbReference type="EMBL" id="CP003742">
    <property type="protein sequence ID" value="AGI71565.1"/>
    <property type="molecule type" value="Genomic_DNA"/>
</dbReference>
<dbReference type="Gene3D" id="1.10.443.10">
    <property type="entry name" value="Intergrase catalytic core"/>
    <property type="match status" value="1"/>
</dbReference>
<evidence type="ECO:0000256" key="1">
    <source>
        <dbReference type="ARBA" id="ARBA00008857"/>
    </source>
</evidence>
<dbReference type="PANTHER" id="PTHR30349:SF41">
    <property type="entry name" value="INTEGRASE_RECOMBINASE PROTEIN MJ0367-RELATED"/>
    <property type="match status" value="1"/>
</dbReference>
<dbReference type="HOGENOM" id="CLU_603822_0_0_5"/>
<evidence type="ECO:0000256" key="5">
    <source>
        <dbReference type="PROSITE-ProRule" id="PRU01248"/>
    </source>
</evidence>
<dbReference type="InterPro" id="IPR046668">
    <property type="entry name" value="DUF6538"/>
</dbReference>
<dbReference type="GO" id="GO:0003677">
    <property type="term" value="F:DNA binding"/>
    <property type="evidence" value="ECO:0007669"/>
    <property type="project" value="UniProtKB-UniRule"/>
</dbReference>
<dbReference type="InterPro" id="IPR013762">
    <property type="entry name" value="Integrase-like_cat_sf"/>
</dbReference>
<dbReference type="InterPro" id="IPR011010">
    <property type="entry name" value="DNA_brk_join_enz"/>
</dbReference>
<keyword evidence="3 5" id="KW-0238">DNA-binding</keyword>
<dbReference type="STRING" id="391616.OA238_c14150"/>
<keyword evidence="2" id="KW-0229">DNA integration</keyword>
<evidence type="ECO:0000256" key="2">
    <source>
        <dbReference type="ARBA" id="ARBA00022908"/>
    </source>
</evidence>
<dbReference type="OrthoDB" id="7222937at2"/>
<comment type="similarity">
    <text evidence="1">Belongs to the 'phage' integrase family.</text>
</comment>
<dbReference type="InterPro" id="IPR044068">
    <property type="entry name" value="CB"/>
</dbReference>
<keyword evidence="4" id="KW-0233">DNA recombination</keyword>
<reference evidence="7 8" key="1">
    <citation type="journal article" date="2013" name="PLoS ONE">
        <title>Poles Apart: Arctic and Antarctic Octadecabacter strains Share High Genome Plasticity and a New Type of Xanthorhodopsin.</title>
        <authorList>
            <person name="Vollmers J."/>
            <person name="Voget S."/>
            <person name="Dietrich S."/>
            <person name="Gollnow K."/>
            <person name="Smits M."/>
            <person name="Meyer K."/>
            <person name="Brinkhoff T."/>
            <person name="Simon M."/>
            <person name="Daniel R."/>
        </authorList>
    </citation>
    <scope>NUCLEOTIDE SEQUENCE [LARGE SCALE GENOMIC DNA]</scope>
    <source>
        <strain evidence="7 8">238</strain>
    </source>
</reference>
<dbReference type="PANTHER" id="PTHR30349">
    <property type="entry name" value="PHAGE INTEGRASE-RELATED"/>
    <property type="match status" value="1"/>
</dbReference>
<evidence type="ECO:0000256" key="3">
    <source>
        <dbReference type="ARBA" id="ARBA00023125"/>
    </source>
</evidence>
<dbReference type="PROSITE" id="PS51900">
    <property type="entry name" value="CB"/>
    <property type="match status" value="1"/>
</dbReference>
<dbReference type="InterPro" id="IPR050090">
    <property type="entry name" value="Tyrosine_recombinase_XerCD"/>
</dbReference>
<feature type="domain" description="Core-binding (CB)" evidence="6">
    <location>
        <begin position="221"/>
        <end position="306"/>
    </location>
</feature>
<keyword evidence="8" id="KW-1185">Reference proteome</keyword>
<proteinExistence type="inferred from homology"/>
<organism evidence="7 8">
    <name type="scientific">Octadecabacter arcticus 238</name>
    <dbReference type="NCBI Taxonomy" id="391616"/>
    <lineage>
        <taxon>Bacteria</taxon>
        <taxon>Pseudomonadati</taxon>
        <taxon>Pseudomonadota</taxon>
        <taxon>Alphaproteobacteria</taxon>
        <taxon>Rhodobacterales</taxon>
        <taxon>Roseobacteraceae</taxon>
        <taxon>Octadecabacter</taxon>
    </lineage>
</organism>
<dbReference type="RefSeq" id="WP_015494762.1">
    <property type="nucleotide sequence ID" value="NC_020908.1"/>
</dbReference>
<accession>M9RP46</accession>
<evidence type="ECO:0000256" key="4">
    <source>
        <dbReference type="ARBA" id="ARBA00023172"/>
    </source>
</evidence>
<evidence type="ECO:0000259" key="6">
    <source>
        <dbReference type="PROSITE" id="PS51900"/>
    </source>
</evidence>
<dbReference type="Pfam" id="PF20172">
    <property type="entry name" value="DUF6538"/>
    <property type="match status" value="1"/>
</dbReference>
<dbReference type="KEGG" id="oar:OA238_c14150"/>
<evidence type="ECO:0000313" key="8">
    <source>
        <dbReference type="Proteomes" id="UP000004688"/>
    </source>
</evidence>